<evidence type="ECO:0000256" key="3">
    <source>
        <dbReference type="ARBA" id="ARBA00023125"/>
    </source>
</evidence>
<dbReference type="CDD" id="cd15831">
    <property type="entry name" value="BTAD"/>
    <property type="match status" value="1"/>
</dbReference>
<dbReference type="OrthoDB" id="4336084at2"/>
<feature type="compositionally biased region" description="Gly residues" evidence="6">
    <location>
        <begin position="451"/>
        <end position="465"/>
    </location>
</feature>
<dbReference type="GO" id="GO:0003677">
    <property type="term" value="F:DNA binding"/>
    <property type="evidence" value="ECO:0007669"/>
    <property type="project" value="UniProtKB-UniRule"/>
</dbReference>
<dbReference type="Gene3D" id="1.25.40.10">
    <property type="entry name" value="Tetratricopeptide repeat domain"/>
    <property type="match status" value="1"/>
</dbReference>
<dbReference type="GO" id="GO:0006355">
    <property type="term" value="P:regulation of DNA-templated transcription"/>
    <property type="evidence" value="ECO:0007669"/>
    <property type="project" value="InterPro"/>
</dbReference>
<dbReference type="RefSeq" id="WP_141233749.1">
    <property type="nucleotide sequence ID" value="NZ_FZOH01000003.1"/>
</dbReference>
<evidence type="ECO:0000256" key="6">
    <source>
        <dbReference type="SAM" id="MobiDB-lite"/>
    </source>
</evidence>
<dbReference type="InterPro" id="IPR011990">
    <property type="entry name" value="TPR-like_helical_dom_sf"/>
</dbReference>
<feature type="DNA-binding region" description="OmpR/PhoB-type" evidence="5">
    <location>
        <begin position="1"/>
        <end position="105"/>
    </location>
</feature>
<keyword evidence="9" id="KW-1185">Reference proteome</keyword>
<feature type="region of interest" description="Disordered" evidence="6">
    <location>
        <begin position="257"/>
        <end position="528"/>
    </location>
</feature>
<dbReference type="InterPro" id="IPR051677">
    <property type="entry name" value="AfsR-DnrI-RedD_regulator"/>
</dbReference>
<keyword evidence="2" id="KW-0805">Transcription regulation</keyword>
<dbReference type="AlphaFoldDB" id="A0A239CZY5"/>
<evidence type="ECO:0000313" key="9">
    <source>
        <dbReference type="Proteomes" id="UP000198386"/>
    </source>
</evidence>
<dbReference type="InterPro" id="IPR001867">
    <property type="entry name" value="OmpR/PhoB-type_DNA-bd"/>
</dbReference>
<comment type="similarity">
    <text evidence="1">Belongs to the AfsR/DnrI/RedD regulatory family.</text>
</comment>
<feature type="compositionally biased region" description="Basic and acidic residues" evidence="6">
    <location>
        <begin position="497"/>
        <end position="512"/>
    </location>
</feature>
<dbReference type="Proteomes" id="UP000198386">
    <property type="component" value="Unassembled WGS sequence"/>
</dbReference>
<dbReference type="SUPFAM" id="SSF46894">
    <property type="entry name" value="C-terminal effector domain of the bipartite response regulators"/>
    <property type="match status" value="1"/>
</dbReference>
<reference evidence="9" key="1">
    <citation type="submission" date="2017-06" db="EMBL/GenBank/DDBJ databases">
        <authorList>
            <person name="Varghese N."/>
            <person name="Submissions S."/>
        </authorList>
    </citation>
    <scope>NUCLEOTIDE SEQUENCE [LARGE SCALE GENOMIC DNA]</scope>
    <source>
        <strain evidence="9">DSM 45423</strain>
    </source>
</reference>
<dbReference type="PROSITE" id="PS51755">
    <property type="entry name" value="OMPR_PHOB"/>
    <property type="match status" value="1"/>
</dbReference>
<evidence type="ECO:0000256" key="4">
    <source>
        <dbReference type="ARBA" id="ARBA00023163"/>
    </source>
</evidence>
<keyword evidence="4" id="KW-0804">Transcription</keyword>
<dbReference type="InterPro" id="IPR005158">
    <property type="entry name" value="BTAD"/>
</dbReference>
<dbReference type="EMBL" id="FZOH01000003">
    <property type="protein sequence ID" value="SNS25775.1"/>
    <property type="molecule type" value="Genomic_DNA"/>
</dbReference>
<dbReference type="Gene3D" id="1.10.10.10">
    <property type="entry name" value="Winged helix-like DNA-binding domain superfamily/Winged helix DNA-binding domain"/>
    <property type="match status" value="1"/>
</dbReference>
<dbReference type="PANTHER" id="PTHR35807">
    <property type="entry name" value="TRANSCRIPTIONAL REGULATOR REDD-RELATED"/>
    <property type="match status" value="1"/>
</dbReference>
<evidence type="ECO:0000256" key="1">
    <source>
        <dbReference type="ARBA" id="ARBA00005820"/>
    </source>
</evidence>
<name>A0A239CZY5_9ACTN</name>
<evidence type="ECO:0000256" key="2">
    <source>
        <dbReference type="ARBA" id="ARBA00023015"/>
    </source>
</evidence>
<accession>A0A239CZY5</accession>
<sequence>MGGTVSRLLGFRDLGPLEVRRAGEPVPLGGARLTAALSLLLVHAGGHVSVDALTEAMWGAQSPARSSSTLDSHVWRLRKVLEPDRAPGVPSEVLVREPGGYRLVVDPGTVDSRRFARLADEARALLSCGRAEEARRAAEEALALWRGRPYPTVADAPWVATHVARLVELRDQVREVLAEALLTTGAPGQALLELGPPLAETPLRERLWVLRMLAQHRLGRPEEALRSYRQARAVFLDELGLEPGPDLRELQRRILTEDATLTDRTGSGRPTAPPSSPRGAPTERSPGPAAAGPAPDEPLPGAGRGEDEPGPAADARDRGQERTHRQGAGHPSARRGHLLGRPPLPPQRLPAADQQGHRRPAQRAPRHRADVETHGRPLPRALDRHGLRAGRQGRDGDPGGPQPPNGDVPGGDALDGAVADPPETRDDPGAEPDGAAPPPDPVPDDDDDDGGGGGGGGGGGEGGNRPAGTRPRGHGRPPGPDGAAVPAPGALPLPPGRDTHRTAGRRGGRDLTRPGARPPPAGSRPRWS</sequence>
<dbReference type="Pfam" id="PF03704">
    <property type="entry name" value="BTAD"/>
    <property type="match status" value="1"/>
</dbReference>
<feature type="compositionally biased region" description="Basic and acidic residues" evidence="6">
    <location>
        <begin position="314"/>
        <end position="324"/>
    </location>
</feature>
<dbReference type="Pfam" id="PF00486">
    <property type="entry name" value="Trans_reg_C"/>
    <property type="match status" value="1"/>
</dbReference>
<evidence type="ECO:0000259" key="7">
    <source>
        <dbReference type="PROSITE" id="PS51755"/>
    </source>
</evidence>
<organism evidence="8 9">
    <name type="scientific">Geodermatophilus saharensis</name>
    <dbReference type="NCBI Taxonomy" id="1137994"/>
    <lineage>
        <taxon>Bacteria</taxon>
        <taxon>Bacillati</taxon>
        <taxon>Actinomycetota</taxon>
        <taxon>Actinomycetes</taxon>
        <taxon>Geodermatophilales</taxon>
        <taxon>Geodermatophilaceae</taxon>
        <taxon>Geodermatophilus</taxon>
    </lineage>
</organism>
<feature type="domain" description="OmpR/PhoB-type" evidence="7">
    <location>
        <begin position="1"/>
        <end position="105"/>
    </location>
</feature>
<protein>
    <submittedName>
        <fullName evidence="8">DNA-binding transcriptional activator of the SARP family</fullName>
    </submittedName>
</protein>
<dbReference type="PANTHER" id="PTHR35807:SF1">
    <property type="entry name" value="TRANSCRIPTIONAL REGULATOR REDD"/>
    <property type="match status" value="1"/>
</dbReference>
<evidence type="ECO:0000313" key="8">
    <source>
        <dbReference type="EMBL" id="SNS25775.1"/>
    </source>
</evidence>
<dbReference type="InterPro" id="IPR016032">
    <property type="entry name" value="Sig_transdc_resp-reg_C-effctor"/>
</dbReference>
<proteinExistence type="inferred from homology"/>
<dbReference type="InterPro" id="IPR036388">
    <property type="entry name" value="WH-like_DNA-bd_sf"/>
</dbReference>
<feature type="compositionally biased region" description="Basic residues" evidence="6">
    <location>
        <begin position="357"/>
        <end position="366"/>
    </location>
</feature>
<keyword evidence="3 5" id="KW-0238">DNA-binding</keyword>
<dbReference type="SMART" id="SM01043">
    <property type="entry name" value="BTAD"/>
    <property type="match status" value="1"/>
</dbReference>
<dbReference type="SUPFAM" id="SSF48452">
    <property type="entry name" value="TPR-like"/>
    <property type="match status" value="1"/>
</dbReference>
<evidence type="ECO:0000256" key="5">
    <source>
        <dbReference type="PROSITE-ProRule" id="PRU01091"/>
    </source>
</evidence>
<dbReference type="GO" id="GO:0000160">
    <property type="term" value="P:phosphorelay signal transduction system"/>
    <property type="evidence" value="ECO:0007669"/>
    <property type="project" value="InterPro"/>
</dbReference>
<gene>
    <name evidence="8" type="ORF">SAMN04488107_1926</name>
</gene>
<dbReference type="SMART" id="SM00862">
    <property type="entry name" value="Trans_reg_C"/>
    <property type="match status" value="1"/>
</dbReference>
<feature type="compositionally biased region" description="Basic and acidic residues" evidence="6">
    <location>
        <begin position="367"/>
        <end position="397"/>
    </location>
</feature>